<sequence>MAYNGDKMNRRLNGSYTVEAAFVMAVILFALMISIQSAYRLRDEVAGAMALAESVQRLRHNETESPEDASNWAIHRAGVPFSWKEYRFELNVSGNLLTGRRIKGTGMGGKWRLQLEQRVFDPENFLRKLTLISQEE</sequence>
<comment type="caution">
    <text evidence="2">The sequence shown here is derived from an EMBL/GenBank/DDBJ whole genome shotgun (WGS) entry which is preliminary data.</text>
</comment>
<dbReference type="Proteomes" id="UP001419084">
    <property type="component" value="Unassembled WGS sequence"/>
</dbReference>
<keyword evidence="1" id="KW-0472">Membrane</keyword>
<reference evidence="2 3" key="1">
    <citation type="journal article" date="2024" name="Int. J. Syst. Evol. Microbiol.">
        <title>Lacrimispora brassicae sp. nov. isolated from fermented cabbage, and proposal of Clostridium indicum Gundawar et al. 2019 and Clostridium methoxybenzovorans Mechichi et al. 1999 as heterotypic synonyms of Lacrimispora amygdalina (Parshina et al. 2003) Haas and Blanchard 2020 and Lacrimispora indolis (McClung and McCoy 1957) Haas and Blanchard 2020, respectively.</title>
        <authorList>
            <person name="Kobayashi H."/>
            <person name="Tanizawa Y."/>
            <person name="Sakamoto M."/>
            <person name="Ohkuma M."/>
            <person name="Tohno M."/>
        </authorList>
    </citation>
    <scope>NUCLEOTIDE SEQUENCE [LARGE SCALE GENOMIC DNA]</scope>
    <source>
        <strain evidence="2 3">DSM 12857</strain>
    </source>
</reference>
<protein>
    <submittedName>
        <fullName evidence="2">Uncharacterized protein</fullName>
    </submittedName>
</protein>
<gene>
    <name evidence="2" type="ORF">LAD12857_40290</name>
</gene>
<accession>A0ABQ5MBA4</accession>
<organism evidence="2 3">
    <name type="scientific">Lacrimispora amygdalina</name>
    <dbReference type="NCBI Taxonomy" id="253257"/>
    <lineage>
        <taxon>Bacteria</taxon>
        <taxon>Bacillati</taxon>
        <taxon>Bacillota</taxon>
        <taxon>Clostridia</taxon>
        <taxon>Lachnospirales</taxon>
        <taxon>Lachnospiraceae</taxon>
        <taxon>Lacrimispora</taxon>
    </lineage>
</organism>
<name>A0ABQ5MBA4_9FIRM</name>
<keyword evidence="1" id="KW-0812">Transmembrane</keyword>
<keyword evidence="3" id="KW-1185">Reference proteome</keyword>
<dbReference type="EMBL" id="BRPJ01000086">
    <property type="protein sequence ID" value="GLB32106.1"/>
    <property type="molecule type" value="Genomic_DNA"/>
</dbReference>
<evidence type="ECO:0000256" key="1">
    <source>
        <dbReference type="SAM" id="Phobius"/>
    </source>
</evidence>
<keyword evidence="1" id="KW-1133">Transmembrane helix</keyword>
<evidence type="ECO:0000313" key="2">
    <source>
        <dbReference type="EMBL" id="GLB32106.1"/>
    </source>
</evidence>
<evidence type="ECO:0000313" key="3">
    <source>
        <dbReference type="Proteomes" id="UP001419084"/>
    </source>
</evidence>
<feature type="transmembrane region" description="Helical" evidence="1">
    <location>
        <begin position="20"/>
        <end position="39"/>
    </location>
</feature>
<proteinExistence type="predicted"/>